<keyword evidence="7" id="KW-0808">Transferase</keyword>
<dbReference type="GO" id="GO:0008270">
    <property type="term" value="F:zinc ion binding"/>
    <property type="evidence" value="ECO:0007669"/>
    <property type="project" value="InterPro"/>
</dbReference>
<dbReference type="Pfam" id="PF22621">
    <property type="entry name" value="CurL-like_PKS_C"/>
    <property type="match status" value="2"/>
</dbReference>
<dbReference type="InterPro" id="IPR011032">
    <property type="entry name" value="GroES-like_sf"/>
</dbReference>
<accession>A0A517IF40</accession>
<feature type="domain" description="Carrier" evidence="14">
    <location>
        <begin position="4134"/>
        <end position="4208"/>
    </location>
</feature>
<feature type="active site" description="Proton acceptor; for dehydratase activity" evidence="12">
    <location>
        <position position="1069"/>
    </location>
</feature>
<dbReference type="GO" id="GO:0016491">
    <property type="term" value="F:oxidoreductase activity"/>
    <property type="evidence" value="ECO:0007669"/>
    <property type="project" value="InterPro"/>
</dbReference>
<dbReference type="PROSITE" id="PS00012">
    <property type="entry name" value="PHOSPHOPANTETHEINE"/>
    <property type="match status" value="1"/>
</dbReference>
<dbReference type="GO" id="GO:0005737">
    <property type="term" value="C:cytoplasm"/>
    <property type="evidence" value="ECO:0007669"/>
    <property type="project" value="UniProtKB-SubCell"/>
</dbReference>
<dbReference type="PANTHER" id="PTHR43775:SF37">
    <property type="entry name" value="SI:DKEY-61P9.11"/>
    <property type="match status" value="1"/>
</dbReference>
<feature type="domain" description="PKS/mFAS DH" evidence="16">
    <location>
        <begin position="32"/>
        <end position="314"/>
    </location>
</feature>
<feature type="coiled-coil region" evidence="13">
    <location>
        <begin position="1"/>
        <end position="35"/>
    </location>
</feature>
<dbReference type="InterPro" id="IPR013968">
    <property type="entry name" value="PKS_KR"/>
</dbReference>
<keyword evidence="6" id="KW-0597">Phosphoprotein</keyword>
<dbReference type="Gene3D" id="1.10.1240.100">
    <property type="match status" value="3"/>
</dbReference>
<evidence type="ECO:0000256" key="9">
    <source>
        <dbReference type="ARBA" id="ARBA00022857"/>
    </source>
</evidence>
<dbReference type="UniPathway" id="UPA01003"/>
<dbReference type="InterPro" id="IPR054514">
    <property type="entry name" value="RhiE-like_linker"/>
</dbReference>
<evidence type="ECO:0000259" key="14">
    <source>
        <dbReference type="PROSITE" id="PS50075"/>
    </source>
</evidence>
<dbReference type="InterPro" id="IPR049900">
    <property type="entry name" value="PKS_mFAS_DH"/>
</dbReference>
<dbReference type="PROSITE" id="PS50075">
    <property type="entry name" value="CARRIER"/>
    <property type="match status" value="4"/>
</dbReference>
<feature type="domain" description="Carrier" evidence="14">
    <location>
        <begin position="1341"/>
        <end position="1417"/>
    </location>
</feature>
<dbReference type="PROSITE" id="PS52004">
    <property type="entry name" value="KS3_2"/>
    <property type="match status" value="3"/>
</dbReference>
<dbReference type="InterPro" id="IPR029063">
    <property type="entry name" value="SAM-dependent_MTases_sf"/>
</dbReference>
<feature type="domain" description="PKS/mFAS DH" evidence="16">
    <location>
        <begin position="1040"/>
        <end position="1328"/>
    </location>
</feature>
<dbReference type="InterPro" id="IPR049552">
    <property type="entry name" value="PKS_DH_N"/>
</dbReference>
<evidence type="ECO:0000256" key="6">
    <source>
        <dbReference type="ARBA" id="ARBA00022553"/>
    </source>
</evidence>
<dbReference type="InterPro" id="IPR036736">
    <property type="entry name" value="ACP-like_sf"/>
</dbReference>
<dbReference type="InterPro" id="IPR013149">
    <property type="entry name" value="ADH-like_C"/>
</dbReference>
<keyword evidence="4" id="KW-0596">Phosphopantetheine</keyword>
<dbReference type="InterPro" id="IPR042104">
    <property type="entry name" value="PKS_dehydratase_sf"/>
</dbReference>
<proteinExistence type="predicted"/>
<dbReference type="PROSITE" id="PS01162">
    <property type="entry name" value="QOR_ZETA_CRYSTAL"/>
    <property type="match status" value="1"/>
</dbReference>
<feature type="active site" description="Proton donor; for dehydratase activity" evidence="12">
    <location>
        <position position="3142"/>
    </location>
</feature>
<dbReference type="SMART" id="SM00826">
    <property type="entry name" value="PKS_DH"/>
    <property type="match status" value="2"/>
</dbReference>
<dbReference type="Gene3D" id="3.90.180.10">
    <property type="entry name" value="Medium-chain alcohol dehydrogenases, catalytic domain"/>
    <property type="match status" value="2"/>
</dbReference>
<name>A0A517IF40_BREBE</name>
<dbReference type="Pfam" id="PF08242">
    <property type="entry name" value="Methyltransf_12"/>
    <property type="match status" value="2"/>
</dbReference>
<dbReference type="SUPFAM" id="SSF51735">
    <property type="entry name" value="NAD(P)-binding Rossmann-fold domains"/>
    <property type="match status" value="4"/>
</dbReference>
<sequence>MDMKKEELERLLERVQNGNLEVEQALQEVREAQRLASQIPQQPAFEAANRRWTRTYHYDETLLRDHKVGGKPVIIGVAHASMAMDAYFALYERERCGRIRNLSFISPIKVDPAQPVIVEMKLEKDSYEAAGFETVYGDLSSEDRPLTAKGELLVGQASNRVLDLAGLQASAELYEQLDRIYEINRTVELGPSFKTIQRVYKGQDYILVRAELTGESASEESESSIHPLLLNSAFLSVVPLLNKATGWDGYLPFAVKDVLFRKTERLHQCWIHIHHLKESDEMIVFDAELIENTGIVAAELTECSIKRLRLSAISREETATNDSADGGIEDLEEPIIGYLVRQVETVTDGRLKSCSITANLMELGLNSAQLIALTGVIGREIGSELYPTLFFEYPSIEELASYFGKEHREAFQKLLGTTSAPIAEGKPKTHSSTAGQIAGNEVDHEDIAVIGMDALFAESSDIETFWENIVSRKDLIKEIPPDHWDFRPWFDEDRRAKDKTYCKWGSFIDDVDKFDAEFFNISPREAEWMDPQIRLLLQSVYATAEDAGVVKQLGGSSTGVFVGVCVHDYADRIAEMNLPVDPHMGTGNAQTVVANRVSFIFDLKGPSMAIDTACSSSLFALHTACRSLQNGECKMAFVGGVNLLLSSWHYRYFSSIGALSPTGRCHTFDATADGYVPGEAIASMLLKPLSQAKKDGNRIYAVIKGSAALHGGHTPSLTAPSIEGEEHVITKAWEDAGIEPESIGYIEAHGTGTALGDPIEISSLKKAFERFTDKKQFCAVGSVKSNIGHTEGAAGIAGVIKVIQQMRHRQIPAMPKLNQINPYIQLEDSALYINRENQYWDTRDGLPRRAGVSSFGFSGSYAHVVIEEYVEEASAALVIGTPYALIWSAKNEERLREQVRQFVEWMSKSKNSEAELAQIAYTLQKGREEHEERLAVAVESVEELQYKLSAYLDGREGIPLLYKGSVGSGGRGSKNEILEHEEISKVLERWVQGGVYDWNRRYEALKPRPISLPTYPFAKERYWIPDMRSTQTAAGADPLHPLLHRNTSDFTVQRFSSRFEGTEFYLEDHQVEGRRILPGVAYLEMARAAAVLSIGKSLPEVSIRLQQVVWAQPILAGDEPVHAHITLKPSDNGTIDYRIYTGAPEEQAGENVHSQGTVLVVEAAEPPVLDYHEIRKQCSRRQLSAGQCYEAFEGMGIHYGPSHRSVSVIYIGNGQLLAQLSMPSLIAETRDDFVLHPSMMDGALQACIGLAAVEYGQAPLAMPFALTSLEVFRGCTPSMWAYIRSVTEEGNGKDRDLTFDIDLCDDQGRVCIRMTGLVTRALTAKRELALQACSAESRTAVQLRPVLIKAAASILGVKEDEIDPDAEMEEYGMDPIKLNEWAHQLFEACQLEIRPSELPAFKTMTINTIAEYLSGSGRVSRILDGDEETVQDKAKVSEAIDRMNDMNRTLCRMLWAYFCETGWVASLSAFGGYIPSETELLSSYRRWFQESVAMLVRSGYLMPESNGVYAPAQEPVTLGQAWVEWEANKNKWQDHNDVSAQASLVEATMRALSEILSDGVRPTDVMFPGSSAALVEGIYKNNRVADFYNDLLADTAADYVRERVALDPNAEIRILEIGAGSGGTSEAVLRRLKPYEGHIIDFSYTDVSKSFLLHAEQKYGKEYPYLSFHLFDVEQALEGQGIAKGSFDIVIAANVLHATHDMKKTLYHVKSALCENGLLLLNELTGNTVFNHVTFGLLEGWWRYEDPELRIPGCPGLHVPVWQSLLTQTGFHGIMIPSDGRLSWDQHIIAALSDGKLDQPKRLAAGERHERLHDLTNTDRSGEHMEEQWIEDYVKKTIREYVAQALKMDEKRIQDEKSFSEYGVDSIVAVSLVNSLNHHFGLILKTTVLFDYNNVKRLCAFLIKEHTDQITVLLKRSEPAVGREEEGARALQASAKQPVQSGLSMPALNNRFRSQPAGSPASAVSERQSAPLPVEKPTYHHVVIERPGGVDSLRIAQSGVPEMRSDEVRIAVRAFALNFGDLLCLKGLYPTMPAYPFTPGFEASGVVVASGADVSTVRTGDEVIVALGASFGGHSTMITCREDQLFKKPDYLTFEQACTIPAAAMTMINAFRKADLKKGEKILIHTAASGTGLIAVQLARHYGAEIYVTAGSNRKLEFLETLGVNYRINHRETDFEEEIDRLTGGNGIDVIINTLPGDAIQKGINCLAPGGRYIELAMTALKTAKTIDLSALDENQTFYSINSRKLANENPAELRGYVEEMLALVEAGTISPVIDGVIPFERVADAYRSIEDRTAIGKLVVTVTEPYRYQETADLVKRLDNVELPRAPHSGEQGREPEPIAVIGMSGRFAKSETLEEFWANLANGTDLIEEASRWDLSAYKTGKNSFCSKGSYVDAIDRFDPVFFNISGYEANYMDPQQRLFLEEAWKALEDAGYAGAGMDGRKCGVFVGSSGSDYARLLGKQAPAPAFWGNAGSVIPARIAYYLNLHGPAVTIDTACSSSLVAIHMACQSLRSGETELALAGGVFIQSTPSFYESANQAGMLSALGRCHAFDERADGFVPGEGVGTVVLKRLRDAQADGDHIYGVIIGSGINQDGTTNGLTAPSALSQERLERDVYDSFGIDPESIQLVEAHGTGTRLGDPIEYQALTNAFRHYTERREYCAIGSVKTNMGHAAAAAGIAGLLKVMLALKYKQLPPSLHFSNGNPGIDFKESPFYVNTELRSWEAEAGSRRRAAVSSFGFSGTNAHLVVEEAPAINRKSVKRQGFLIVLSACTQEQLRRQAEQLLDYGLANADADCGSISFTLLTGRKHFHHRLALVVRDTRELASLLSSWIGSEATPRIFQSELDANGARQQLALKRYGNQCIRELQHADGATDYMERLSSIAELYVQGYELDYHELFAKGRNFKIPLPTYPFADERYWVPEVKPHADAQTESDATKQAVLHPLVQRNTSDFQDMKYSSTFTGEEFFIRDHVVNGEPVLPGVAYLEMAQAAIRMMAGGERESRLGIRLKRVVWARPMTVAAKPLDVRIGVKQEQNGDVSYRVTSQIEKESVLHCQGAGAFFEMRERPVVLLEALKTTLTQKRSVQSCYEAFERMGIQYGSGQRGLDAVYTGPEGVLAKLLLPASVQSTKDRYTMHPSIMDSALQAAVVFMDRTEESKMKLPFAIDELELFDRCATVMWAWLRPTRGEAADGDIHKLDIDLCDEQGTVCVAIKGFSSRLTDRNATDNAKDNAMSSNTDYASEKSDQTLSDLLTYVWDEVEVETSGVQPPNRTVIIAEDESAAVRENQHEWSVAPSIILKASDTIEEIAHKLRACGEFEHLLWIAARETAGAAASDAPIEEQEKGVLHLFRLVKALLALGYGSKRIALSFITQQAVSVDRDDAVRSSAASVHGLAGAIAKEYPLWAIRVADLEAGGSLSFDQLFRLPADPEGHVWAYRDNRWYRQQILPVAAAVPKQSLYRQGGVYVVIGGAGGIGEAWTEYMIRQYRGRIVWIGRKSLDETIQLKIDRLGGAYGIKPWYISADAKDKQSLQRSVDEVKSRYGAIHGVIHSAIVLLDQSLANMDEARFRAALSAKVDISARMAQVFAAEQLDFMLFFSSINSYTKPAGQSNYASGCTFKDAYAHRLGKELPFPVKVMNWGYWGSVGVVASEEYRKKMDSLGVASIEPDEAMEALELLLVGPLDQLVMLKMTKPVPLAGMLHDERLVIQADRSSLFPGIRNRMQEADDSRLDRIQSDMGHPMALLDAAICRLMWAIYREGGWISSVEDGASGMLPAYYSWHQETIAAFERAGYVQREDGTVRILDTRPLDLDGEWQQWHRTRSEWKSNGNMNTQAELAEKTLHALQRILVGELPATDVIFPNGSFGLVESVYKNNLMADFFNEALADTAAAYVQERLALDKSAKLRILEIGAGTGGTSAVVLKRLEPYQSHMADYLYTDLSKAFLIHGKQAYGAQAPYLSCKMVDIERPLAEQGIEEGSFDLVIATNVLHATARISRTLRHAKAALRPGGLLLINEIHANRLFMHVTFGLLEGWWLYEDAEVRIPGSPALTTEMWQQLMVEEGFRSIYYPARKGHFLGAAVIAAESDGVYRQYQGGCASVPSDFQLQEPLPISPSTSGTSATNGAGDVSDRALGSFIQTVIRTAVADALQIDAGRIQDDRSFSDYGVDSIIAVNLINIINERCETQLQTTIIFDYNSVERLSDWLLREHRQELLSKYRQPDKNAAQSPPQVMAEERAPAPGALEDGYRAVEDVAAFELAEKSQKPRVRHHIVVERPGGIDELQLKQSEVPPLAEHNVLVEVRAFSLNFGDLLCAKGLYPVMPPFPFTPGFEASGVVIDTGKAVTSVRRGDQVVVIGGENTGAQSTYIVCSEQSLLPKPDFLSFEEACSLPAVGLTMMDAFHKAAVKRGDKVLVQTAAGGIGLMAVQLARHYGAEIYATAGSKEKLDYLAGIGVSKLINYREDDFEQELKRLTDGQGVQIVVNTLSGDAMSKGFRCLAPGGRYIELALTALKSARSIDLSLLNENRAFYSVDLRALSAEQPAAIQAYWDELTALIRQGVIRPTIGGVYALSDFKEAYRQLENRKNIGKIVVRIPGGDYLTEPEASSSAMENASMPQVPTPLEPVAIVGISGRFARSDSVKELWSHLEAGTDLVEEVTRWELRGSGSDPEGVKSCRHGSFLSSIDCFDPLFFNITGVEADYMDPQQRIFLEESWKALEDAGYAGPGEHTRRCGVYVGSCGSDYARLFGDEAPAQAFWGNAGSVIPARIAYYLNLQGPAVTVDTACSSSLVAIHLACQSLWTRETDMALAGGVFIQSTPEFYTVSNRASMLSPTGRCHAFDERADGFVPGEGAGAVVLKRLKDALADGDHIYGVIRGSGINQDGTTNGITAPSANSQERLLRHVYDTFGINPRHIQLVEAHGTGTKLGDPIEFQALTRAFRHYTADNRYCAVSSIKSNLGHPAAAAGIAGLLKVILSLRHKKLPPSLHFEKGNTSIAFENSPLYVNTELRDWTLGEGTKRMAAISSFGFSGTNAHLVLEEAPQSVRRREARSAYLFVLSGRTAVQLRQQVEKLAAHCKHSPQLDCAAVSFTLLAGRKHLKHRFACVAASRHELLERLGEWLDNGHAQDVVQAELQPAGVRDEEERRIDEVNQSIQAYRDNVDGLAREHLLACAELFVHGYPLDLRKLFLEGEQQRIPLPTYPFAKESHWVKKAEQREEAKTDEDGFSDLLDQFLDETITLETAVQKAERILSSLS</sequence>
<keyword evidence="8" id="KW-0677">Repeat</keyword>
<organism evidence="17 18">
    <name type="scientific">Brevibacillus brevis</name>
    <name type="common">Bacillus brevis</name>
    <dbReference type="NCBI Taxonomy" id="1393"/>
    <lineage>
        <taxon>Bacteria</taxon>
        <taxon>Bacillati</taxon>
        <taxon>Bacillota</taxon>
        <taxon>Bacilli</taxon>
        <taxon>Bacillales</taxon>
        <taxon>Paenibacillaceae</taxon>
        <taxon>Brevibacillus</taxon>
    </lineage>
</organism>
<dbReference type="Pfam" id="PF00107">
    <property type="entry name" value="ADH_zinc_N"/>
    <property type="match status" value="2"/>
</dbReference>
<feature type="active site" description="Proton acceptor; for dehydratase activity" evidence="12">
    <location>
        <position position="2973"/>
    </location>
</feature>
<evidence type="ECO:0000256" key="13">
    <source>
        <dbReference type="SAM" id="Coils"/>
    </source>
</evidence>
<evidence type="ECO:0000313" key="17">
    <source>
        <dbReference type="EMBL" id="QDS37500.1"/>
    </source>
</evidence>
<dbReference type="Gene3D" id="3.40.50.720">
    <property type="entry name" value="NAD(P)-binding Rossmann-like Domain"/>
    <property type="match status" value="3"/>
</dbReference>
<evidence type="ECO:0000256" key="5">
    <source>
        <dbReference type="ARBA" id="ARBA00022490"/>
    </source>
</evidence>
<keyword evidence="10" id="KW-0511">Multifunctional enzyme</keyword>
<evidence type="ECO:0000256" key="2">
    <source>
        <dbReference type="ARBA" id="ARBA00004496"/>
    </source>
</evidence>
<dbReference type="InterPro" id="IPR018201">
    <property type="entry name" value="Ketoacyl_synth_AS"/>
</dbReference>
<dbReference type="Pfam" id="PF02801">
    <property type="entry name" value="Ketoacyl-synt_C"/>
    <property type="match status" value="3"/>
</dbReference>
<feature type="region of interest" description="C-terminal hotdog fold" evidence="12">
    <location>
        <begin position="3081"/>
        <end position="3227"/>
    </location>
</feature>
<dbReference type="InterPro" id="IPR057326">
    <property type="entry name" value="KR_dom"/>
</dbReference>
<dbReference type="GO" id="GO:0006633">
    <property type="term" value="P:fatty acid biosynthetic process"/>
    <property type="evidence" value="ECO:0007669"/>
    <property type="project" value="InterPro"/>
</dbReference>
<evidence type="ECO:0000256" key="4">
    <source>
        <dbReference type="ARBA" id="ARBA00022450"/>
    </source>
</evidence>
<evidence type="ECO:0000256" key="11">
    <source>
        <dbReference type="ARBA" id="ARBA00023315"/>
    </source>
</evidence>
<dbReference type="SUPFAM" id="SSF50129">
    <property type="entry name" value="GroES-like"/>
    <property type="match status" value="2"/>
</dbReference>
<dbReference type="Pfam" id="PF08240">
    <property type="entry name" value="ADH_N"/>
    <property type="match status" value="2"/>
</dbReference>
<evidence type="ECO:0000256" key="7">
    <source>
        <dbReference type="ARBA" id="ARBA00022679"/>
    </source>
</evidence>
<dbReference type="GO" id="GO:0004315">
    <property type="term" value="F:3-oxoacyl-[acyl-carrier-protein] synthase activity"/>
    <property type="evidence" value="ECO:0007669"/>
    <property type="project" value="InterPro"/>
</dbReference>
<dbReference type="Pfam" id="PF22336">
    <property type="entry name" value="RhiE-like_linker"/>
    <property type="match status" value="1"/>
</dbReference>
<dbReference type="InterPro" id="IPR013154">
    <property type="entry name" value="ADH-like_N"/>
</dbReference>
<dbReference type="InterPro" id="IPR002364">
    <property type="entry name" value="Quin_OxRdtase/zeta-crystal_CS"/>
</dbReference>
<dbReference type="InterPro" id="IPR050091">
    <property type="entry name" value="PKS_NRPS_Biosynth_Enz"/>
</dbReference>
<dbReference type="PROSITE" id="PS00606">
    <property type="entry name" value="KS3_1"/>
    <property type="match status" value="3"/>
</dbReference>
<dbReference type="SMART" id="SM00829">
    <property type="entry name" value="PKS_ER"/>
    <property type="match status" value="2"/>
</dbReference>
<feature type="coiled-coil region" evidence="13">
    <location>
        <begin position="5136"/>
        <end position="5163"/>
    </location>
</feature>
<keyword evidence="11" id="KW-0012">Acyltransferase</keyword>
<feature type="domain" description="PKS/mFAS DH" evidence="16">
    <location>
        <begin position="2944"/>
        <end position="3227"/>
    </location>
</feature>
<dbReference type="SUPFAM" id="SSF53901">
    <property type="entry name" value="Thiolase-like"/>
    <property type="match status" value="3"/>
</dbReference>
<feature type="region of interest" description="N-terminal hotdog fold" evidence="12">
    <location>
        <begin position="1040"/>
        <end position="1165"/>
    </location>
</feature>
<comment type="caution">
    <text evidence="12">Lacks conserved residue(s) required for the propagation of feature annotation.</text>
</comment>
<dbReference type="InterPro" id="IPR020807">
    <property type="entry name" value="PKS_DH"/>
</dbReference>
<dbReference type="SMART" id="SM01294">
    <property type="entry name" value="PKS_PP_betabranch"/>
    <property type="match status" value="2"/>
</dbReference>
<dbReference type="InterPro" id="IPR020841">
    <property type="entry name" value="PKS_Beta-ketoAc_synthase_dom"/>
</dbReference>
<dbReference type="InterPro" id="IPR013217">
    <property type="entry name" value="Methyltransf_12"/>
</dbReference>
<dbReference type="PROSITE" id="PS52019">
    <property type="entry name" value="PKS_MFAS_DH"/>
    <property type="match status" value="3"/>
</dbReference>
<evidence type="ECO:0000256" key="8">
    <source>
        <dbReference type="ARBA" id="ARBA00022737"/>
    </source>
</evidence>
<keyword evidence="9" id="KW-0521">NADP</keyword>
<dbReference type="Pfam" id="PF14765">
    <property type="entry name" value="PS-DH"/>
    <property type="match status" value="3"/>
</dbReference>
<dbReference type="CDD" id="cd08953">
    <property type="entry name" value="KR_2_SDR_x"/>
    <property type="match status" value="1"/>
</dbReference>
<dbReference type="GO" id="GO:0004312">
    <property type="term" value="F:fatty acid synthase activity"/>
    <property type="evidence" value="ECO:0007669"/>
    <property type="project" value="TreeGrafter"/>
</dbReference>
<dbReference type="Pfam" id="PF00550">
    <property type="entry name" value="PP-binding"/>
    <property type="match status" value="4"/>
</dbReference>
<keyword evidence="13" id="KW-0175">Coiled coil</keyword>
<dbReference type="InterPro" id="IPR009081">
    <property type="entry name" value="PP-bd_ACP"/>
</dbReference>
<feature type="region of interest" description="C-terminal hotdog fold" evidence="12">
    <location>
        <begin position="1179"/>
        <end position="1328"/>
    </location>
</feature>
<dbReference type="Gene3D" id="3.40.47.10">
    <property type="match status" value="3"/>
</dbReference>
<feature type="region of interest" description="N-terminal hotdog fold" evidence="12">
    <location>
        <begin position="32"/>
        <end position="159"/>
    </location>
</feature>
<dbReference type="SMART" id="SM00822">
    <property type="entry name" value="PKS_KR"/>
    <property type="match status" value="1"/>
</dbReference>
<dbReference type="GO" id="GO:0031177">
    <property type="term" value="F:phosphopantetheine binding"/>
    <property type="evidence" value="ECO:0007669"/>
    <property type="project" value="InterPro"/>
</dbReference>
<dbReference type="SUPFAM" id="SSF47336">
    <property type="entry name" value="ACP-like"/>
    <property type="match status" value="4"/>
</dbReference>
<dbReference type="InterPro" id="IPR016039">
    <property type="entry name" value="Thiolase-like"/>
</dbReference>
<dbReference type="CDD" id="cd00833">
    <property type="entry name" value="PKS"/>
    <property type="match status" value="3"/>
</dbReference>
<dbReference type="SMART" id="SM00825">
    <property type="entry name" value="PKS_KS"/>
    <property type="match status" value="3"/>
</dbReference>
<evidence type="ECO:0000256" key="1">
    <source>
        <dbReference type="ARBA" id="ARBA00003299"/>
    </source>
</evidence>
<evidence type="ECO:0000259" key="16">
    <source>
        <dbReference type="PROSITE" id="PS52019"/>
    </source>
</evidence>
<feature type="domain" description="Carrier" evidence="14">
    <location>
        <begin position="1832"/>
        <end position="1906"/>
    </location>
</feature>
<dbReference type="InterPro" id="IPR006162">
    <property type="entry name" value="Ppantetheine_attach_site"/>
</dbReference>
<dbReference type="FunFam" id="3.40.47.10:FF:000019">
    <property type="entry name" value="Polyketide synthase type I"/>
    <property type="match status" value="3"/>
</dbReference>
<dbReference type="Pfam" id="PF21089">
    <property type="entry name" value="PKS_DH_N"/>
    <property type="match status" value="3"/>
</dbReference>
<dbReference type="InterPro" id="IPR020843">
    <property type="entry name" value="ER"/>
</dbReference>
<dbReference type="SUPFAM" id="SSF53335">
    <property type="entry name" value="S-adenosyl-L-methionine-dependent methyltransferases"/>
    <property type="match status" value="2"/>
</dbReference>
<feature type="domain" description="Ketosynthase family 3 (KS3)" evidence="15">
    <location>
        <begin position="444"/>
        <end position="868"/>
    </location>
</feature>
<dbReference type="InterPro" id="IPR014030">
    <property type="entry name" value="Ketoacyl_synth_N"/>
</dbReference>
<dbReference type="Gene3D" id="1.10.1200.10">
    <property type="entry name" value="ACP-like"/>
    <property type="match status" value="4"/>
</dbReference>
<feature type="active site" description="Proton donor; for dehydratase activity" evidence="12">
    <location>
        <position position="1241"/>
    </location>
</feature>
<dbReference type="Gene3D" id="3.10.129.110">
    <property type="entry name" value="Polyketide synthase dehydratase"/>
    <property type="match status" value="3"/>
</dbReference>
<comment type="pathway">
    <text evidence="3">Antibiotic biosynthesis; bacillaene biosynthesis.</text>
</comment>
<evidence type="ECO:0000259" key="15">
    <source>
        <dbReference type="PROSITE" id="PS52004"/>
    </source>
</evidence>
<dbReference type="Gene3D" id="3.40.50.150">
    <property type="entry name" value="Vaccinia Virus protein VP39"/>
    <property type="match status" value="2"/>
</dbReference>
<protein>
    <submittedName>
        <fullName evidence="17">SDR family NAD(P)-dependent oxidoreductase</fullName>
    </submittedName>
</protein>
<evidence type="ECO:0000256" key="10">
    <source>
        <dbReference type="ARBA" id="ARBA00023268"/>
    </source>
</evidence>
<dbReference type="SMART" id="SM00823">
    <property type="entry name" value="PKS_PP"/>
    <property type="match status" value="3"/>
</dbReference>
<feature type="region of interest" description="N-terminal hotdog fold" evidence="12">
    <location>
        <begin position="2944"/>
        <end position="3067"/>
    </location>
</feature>
<feature type="region of interest" description="C-terminal hotdog fold" evidence="12">
    <location>
        <begin position="172"/>
        <end position="314"/>
    </location>
</feature>
<comment type="function">
    <text evidence="1">Involved in some intermediate steps for the synthesis of the antibiotic polyketide bacillaene which is involved in secondary metabolism.</text>
</comment>
<gene>
    <name evidence="17" type="ORF">FPS98_27975</name>
</gene>
<keyword evidence="5" id="KW-0963">Cytoplasm</keyword>
<dbReference type="InterPro" id="IPR014031">
    <property type="entry name" value="Ketoacyl_synth_C"/>
</dbReference>
<feature type="domain" description="Ketosynthase family 3 (KS3)" evidence="15">
    <location>
        <begin position="2337"/>
        <end position="2752"/>
    </location>
</feature>
<evidence type="ECO:0000313" key="18">
    <source>
        <dbReference type="Proteomes" id="UP000317713"/>
    </source>
</evidence>
<dbReference type="Pfam" id="PF00109">
    <property type="entry name" value="ketoacyl-synt"/>
    <property type="match status" value="3"/>
</dbReference>
<comment type="subcellular location">
    <subcellularLocation>
        <location evidence="2">Cytoplasm</location>
    </subcellularLocation>
</comment>
<evidence type="ECO:0000256" key="12">
    <source>
        <dbReference type="PROSITE-ProRule" id="PRU01363"/>
    </source>
</evidence>
<dbReference type="Pfam" id="PF08659">
    <property type="entry name" value="KR"/>
    <property type="match status" value="1"/>
</dbReference>
<evidence type="ECO:0000256" key="3">
    <source>
        <dbReference type="ARBA" id="ARBA00004789"/>
    </source>
</evidence>
<dbReference type="InterPro" id="IPR036291">
    <property type="entry name" value="NAD(P)-bd_dom_sf"/>
</dbReference>
<dbReference type="PANTHER" id="PTHR43775">
    <property type="entry name" value="FATTY ACID SYNTHASE"/>
    <property type="match status" value="1"/>
</dbReference>
<dbReference type="CDD" id="cd02440">
    <property type="entry name" value="AdoMet_MTases"/>
    <property type="match status" value="2"/>
</dbReference>
<dbReference type="InterPro" id="IPR020806">
    <property type="entry name" value="PKS_PP-bd"/>
</dbReference>
<feature type="domain" description="Carrier" evidence="14">
    <location>
        <begin position="330"/>
        <end position="407"/>
    </location>
</feature>
<reference evidence="17 18" key="1">
    <citation type="submission" date="2019-07" db="EMBL/GenBank/DDBJ databases">
        <title>Characterization of Brevibacillus brevis HK544, as a potential biocontrol agent.</title>
        <authorList>
            <person name="Kim H."/>
        </authorList>
    </citation>
    <scope>NUCLEOTIDE SEQUENCE [LARGE SCALE GENOMIC DNA]</scope>
    <source>
        <strain evidence="17 18">HK544</strain>
    </source>
</reference>
<dbReference type="InterPro" id="IPR049551">
    <property type="entry name" value="PKS_DH_C"/>
</dbReference>
<dbReference type="Proteomes" id="UP000317713">
    <property type="component" value="Chromosome"/>
</dbReference>
<dbReference type="EMBL" id="CP042161">
    <property type="protein sequence ID" value="QDS37500.1"/>
    <property type="molecule type" value="Genomic_DNA"/>
</dbReference>
<feature type="domain" description="Ketosynthase family 3 (KS3)" evidence="15">
    <location>
        <begin position="4619"/>
        <end position="5036"/>
    </location>
</feature>